<dbReference type="Proteomes" id="UP000199251">
    <property type="component" value="Unassembled WGS sequence"/>
</dbReference>
<sequence>MSAQASGGSELTAGDRELIAYELHSGHGIELVPASRDRGWMDATRERFANRCLPLLMANQAGWLVMNTARVRARWNGAATQDSIEFDFGDRTPTFRPTSHFGHGIITWSLPFLFRTPPGFNLLVRGPVNCPKHGIAALEGLVETDWSPSTFTLNWKFTRPRVWATFEEDEPVGMLVPQRRGELDEFVPKTVSIAAAPDELRAAYHTWWQNRRAFNTDLQYPGSFARQAGWQKDYMRGKLPDGSAAPDHETRMRLRPFMRVEEEICGWPIPTLTRPDETR</sequence>
<name>A0A0E4CKZ9_MYCLN</name>
<protein>
    <submittedName>
        <fullName evidence="1">Uncharacterized protein</fullName>
    </submittedName>
</protein>
<dbReference type="AlphaFoldDB" id="A0A0E4CKZ9"/>
<evidence type="ECO:0000313" key="2">
    <source>
        <dbReference type="Proteomes" id="UP000199251"/>
    </source>
</evidence>
<dbReference type="InterPro" id="IPR045709">
    <property type="entry name" value="DUF6065"/>
</dbReference>
<dbReference type="Pfam" id="PF19541">
    <property type="entry name" value="DUF6065"/>
    <property type="match status" value="1"/>
</dbReference>
<reference evidence="1 2" key="1">
    <citation type="submission" date="2015-03" db="EMBL/GenBank/DDBJ databases">
        <authorList>
            <person name="Urmite Genomes"/>
        </authorList>
    </citation>
    <scope>NUCLEOTIDE SEQUENCE [LARGE SCALE GENOMIC DNA]</scope>
    <source>
        <strain evidence="1 2">CSUR P1491</strain>
    </source>
</reference>
<dbReference type="EMBL" id="CTEE01000001">
    <property type="protein sequence ID" value="CQD02501.1"/>
    <property type="molecule type" value="Genomic_DNA"/>
</dbReference>
<dbReference type="OrthoDB" id="8910986at2"/>
<dbReference type="STRING" id="141349.BN1232_00138"/>
<evidence type="ECO:0000313" key="1">
    <source>
        <dbReference type="EMBL" id="CQD02501.1"/>
    </source>
</evidence>
<accession>A0A0E4CKZ9</accession>
<dbReference type="RefSeq" id="WP_090597922.1">
    <property type="nucleotide sequence ID" value="NZ_CTEE01000001.1"/>
</dbReference>
<gene>
    <name evidence="1" type="ORF">BN1232_00138</name>
</gene>
<proteinExistence type="predicted"/>
<organism evidence="1 2">
    <name type="scientific">Mycobacterium lentiflavum</name>
    <dbReference type="NCBI Taxonomy" id="141349"/>
    <lineage>
        <taxon>Bacteria</taxon>
        <taxon>Bacillati</taxon>
        <taxon>Actinomycetota</taxon>
        <taxon>Actinomycetes</taxon>
        <taxon>Mycobacteriales</taxon>
        <taxon>Mycobacteriaceae</taxon>
        <taxon>Mycobacterium</taxon>
        <taxon>Mycobacterium simiae complex</taxon>
    </lineage>
</organism>